<gene>
    <name evidence="2" type="ORF">PENTCL1PPCAC_19382</name>
</gene>
<keyword evidence="1" id="KW-1133">Transmembrane helix</keyword>
<keyword evidence="1" id="KW-0812">Transmembrane</keyword>
<dbReference type="AlphaFoldDB" id="A0AAV5TSK7"/>
<organism evidence="2 3">
    <name type="scientific">Pristionchus entomophagus</name>
    <dbReference type="NCBI Taxonomy" id="358040"/>
    <lineage>
        <taxon>Eukaryota</taxon>
        <taxon>Metazoa</taxon>
        <taxon>Ecdysozoa</taxon>
        <taxon>Nematoda</taxon>
        <taxon>Chromadorea</taxon>
        <taxon>Rhabditida</taxon>
        <taxon>Rhabditina</taxon>
        <taxon>Diplogasteromorpha</taxon>
        <taxon>Diplogasteroidea</taxon>
        <taxon>Neodiplogasteridae</taxon>
        <taxon>Pristionchus</taxon>
    </lineage>
</organism>
<accession>A0AAV5TSK7</accession>
<proteinExistence type="predicted"/>
<feature type="transmembrane region" description="Helical" evidence="1">
    <location>
        <begin position="46"/>
        <end position="63"/>
    </location>
</feature>
<evidence type="ECO:0008006" key="4">
    <source>
        <dbReference type="Google" id="ProtNLM"/>
    </source>
</evidence>
<evidence type="ECO:0000256" key="1">
    <source>
        <dbReference type="SAM" id="Phobius"/>
    </source>
</evidence>
<reference evidence="2" key="1">
    <citation type="submission" date="2023-10" db="EMBL/GenBank/DDBJ databases">
        <title>Genome assembly of Pristionchus species.</title>
        <authorList>
            <person name="Yoshida K."/>
            <person name="Sommer R.J."/>
        </authorList>
    </citation>
    <scope>NUCLEOTIDE SEQUENCE</scope>
    <source>
        <strain evidence="2">RS0144</strain>
    </source>
</reference>
<dbReference type="Proteomes" id="UP001432027">
    <property type="component" value="Unassembled WGS sequence"/>
</dbReference>
<dbReference type="EMBL" id="BTSX01000004">
    <property type="protein sequence ID" value="GMS97207.1"/>
    <property type="molecule type" value="Genomic_DNA"/>
</dbReference>
<evidence type="ECO:0000313" key="3">
    <source>
        <dbReference type="Proteomes" id="UP001432027"/>
    </source>
</evidence>
<sequence length="122" mass="13717">MSSIEPTVSCPPSKVAVELFDSSQCAESLKADGTIYRAVPLSTWRLFLIIAVLSIFSFIYLVYAQYHTYLFYSMTSIVAAIILFIYTYGVFAIIYMVRNDYDYAMDPLSSSGTNNSTDEHSL</sequence>
<comment type="caution">
    <text evidence="2">The sequence shown here is derived from an EMBL/GenBank/DDBJ whole genome shotgun (WGS) entry which is preliminary data.</text>
</comment>
<keyword evidence="3" id="KW-1185">Reference proteome</keyword>
<feature type="transmembrane region" description="Helical" evidence="1">
    <location>
        <begin position="69"/>
        <end position="97"/>
    </location>
</feature>
<name>A0AAV5TSK7_9BILA</name>
<evidence type="ECO:0000313" key="2">
    <source>
        <dbReference type="EMBL" id="GMS97207.1"/>
    </source>
</evidence>
<protein>
    <recommendedName>
        <fullName evidence="4">Transmembrane protein</fullName>
    </recommendedName>
</protein>
<keyword evidence="1" id="KW-0472">Membrane</keyword>